<keyword evidence="2" id="KW-1185">Reference proteome</keyword>
<name>A0AAV0BQI9_PHAPC</name>
<evidence type="ECO:0000313" key="2">
    <source>
        <dbReference type="Proteomes" id="UP001153365"/>
    </source>
</evidence>
<comment type="caution">
    <text evidence="1">The sequence shown here is derived from an EMBL/GenBank/DDBJ whole genome shotgun (WGS) entry which is preliminary data.</text>
</comment>
<sequence length="274" mass="29487">MVWRAEIDEEGRAGGAGRARWQAGAAGARLGFAGLGPRQAGAAGAWLGFAGLGPWQSGQGSVVGRGSWGLARLCWAGSWAGGSERRPGLSSALLGCAKAYEERLEDPVGGNLNQISRVKLMHMLARTEQPTSVPVTDILVKVSLALVLCPEDETEPGWDSELRDDVKSECEEKYGNALADIMITRRESGQAGAVGAWLGFAGLGPRQAGQWCRQGQSSSDLENPGSNWFDRSDRHRTNINVYGPNLKFKSLSLSSRDLEIRLTESKTFKVPPEY</sequence>
<dbReference type="AlphaFoldDB" id="A0AAV0BQI9"/>
<gene>
    <name evidence="1" type="ORF">PPACK8108_LOCUS23970</name>
</gene>
<dbReference type="Proteomes" id="UP001153365">
    <property type="component" value="Unassembled WGS sequence"/>
</dbReference>
<proteinExistence type="predicted"/>
<protein>
    <submittedName>
        <fullName evidence="1">Uncharacterized protein</fullName>
    </submittedName>
</protein>
<evidence type="ECO:0000313" key="1">
    <source>
        <dbReference type="EMBL" id="CAH7688928.1"/>
    </source>
</evidence>
<dbReference type="EMBL" id="CALTRL010006031">
    <property type="protein sequence ID" value="CAH7688928.1"/>
    <property type="molecule type" value="Genomic_DNA"/>
</dbReference>
<accession>A0AAV0BQI9</accession>
<reference evidence="1" key="1">
    <citation type="submission" date="2022-06" db="EMBL/GenBank/DDBJ databases">
        <authorList>
            <consortium name="SYNGENTA / RWTH Aachen University"/>
        </authorList>
    </citation>
    <scope>NUCLEOTIDE SEQUENCE</scope>
</reference>
<organism evidence="1 2">
    <name type="scientific">Phakopsora pachyrhizi</name>
    <name type="common">Asian soybean rust disease fungus</name>
    <dbReference type="NCBI Taxonomy" id="170000"/>
    <lineage>
        <taxon>Eukaryota</taxon>
        <taxon>Fungi</taxon>
        <taxon>Dikarya</taxon>
        <taxon>Basidiomycota</taxon>
        <taxon>Pucciniomycotina</taxon>
        <taxon>Pucciniomycetes</taxon>
        <taxon>Pucciniales</taxon>
        <taxon>Phakopsoraceae</taxon>
        <taxon>Phakopsora</taxon>
    </lineage>
</organism>